<dbReference type="Proteomes" id="UP001307705">
    <property type="component" value="Unassembled WGS sequence"/>
</dbReference>
<protein>
    <recommendedName>
        <fullName evidence="1">PARG catalytic Macro domain-containing protein</fullName>
    </recommendedName>
</protein>
<dbReference type="EMBL" id="BTPE01000001">
    <property type="protein sequence ID" value="GMQ31917.1"/>
    <property type="molecule type" value="Genomic_DNA"/>
</dbReference>
<sequence length="325" mass="36483">MDNGLERFTFEASKLMVEEPAQLFSKNKRIVYDLSCPPSAVYHGKIEYSRWQKMDLPEEVYLGNKSIKPILQEGYYDYEPIESQVPVKEWHVNFADGDLFIAYGSDLFAQDETQVAEHPVLASLKQKLNTLRSDPYTVEHGEPTPILISGVERRCWVKTDPNIEEGRPFGLYGNAFGRVSEEVIKKATVVLNPPTLTNFIAISAPYGGEGKYTLDEVQYILETAYSGFKAAVIESGNAPTVIHTGFWGCGAYGGNRVLMTWLQIVAGKLAGVNQLIFHTGNSNQKDLKSDWAKVEKYIGKDSLPTDHFFKKILDYGFEWGESDGN</sequence>
<organism evidence="2 3">
    <name type="scientific">Algoriphagus taiwanensis</name>
    <dbReference type="NCBI Taxonomy" id="1445656"/>
    <lineage>
        <taxon>Bacteria</taxon>
        <taxon>Pseudomonadati</taxon>
        <taxon>Bacteroidota</taxon>
        <taxon>Cytophagia</taxon>
        <taxon>Cytophagales</taxon>
        <taxon>Cyclobacteriaceae</taxon>
        <taxon>Algoriphagus</taxon>
    </lineage>
</organism>
<gene>
    <name evidence="2" type="ORF">Ataiwa_01890</name>
</gene>
<evidence type="ECO:0000313" key="3">
    <source>
        <dbReference type="Proteomes" id="UP001307705"/>
    </source>
</evidence>
<keyword evidence="3" id="KW-1185">Reference proteome</keyword>
<dbReference type="Pfam" id="PF05028">
    <property type="entry name" value="PARG_cat_C"/>
    <property type="match status" value="1"/>
</dbReference>
<accession>A0ABQ6PWF1</accession>
<evidence type="ECO:0000259" key="1">
    <source>
        <dbReference type="Pfam" id="PF05028"/>
    </source>
</evidence>
<reference evidence="2 3" key="1">
    <citation type="submission" date="2023-08" db="EMBL/GenBank/DDBJ databases">
        <title>Draft genome sequence of Algoriphagus taiwanensis.</title>
        <authorList>
            <person name="Takatani N."/>
            <person name="Hosokawa M."/>
            <person name="Sawabe T."/>
        </authorList>
    </citation>
    <scope>NUCLEOTIDE SEQUENCE [LARGE SCALE GENOMIC DNA]</scope>
    <source>
        <strain evidence="2 3">JCM 19755</strain>
    </source>
</reference>
<name>A0ABQ6PWF1_9BACT</name>
<dbReference type="RefSeq" id="WP_338226766.1">
    <property type="nucleotide sequence ID" value="NZ_BTPE01000001.1"/>
</dbReference>
<dbReference type="InterPro" id="IPR046372">
    <property type="entry name" value="PARG_cat_C"/>
</dbReference>
<proteinExistence type="predicted"/>
<comment type="caution">
    <text evidence="2">The sequence shown here is derived from an EMBL/GenBank/DDBJ whole genome shotgun (WGS) entry which is preliminary data.</text>
</comment>
<feature type="domain" description="PARG catalytic Macro" evidence="1">
    <location>
        <begin position="197"/>
        <end position="284"/>
    </location>
</feature>
<evidence type="ECO:0000313" key="2">
    <source>
        <dbReference type="EMBL" id="GMQ31917.1"/>
    </source>
</evidence>